<dbReference type="Pfam" id="PF15916">
    <property type="entry name" value="DUF4743"/>
    <property type="match status" value="1"/>
</dbReference>
<dbReference type="EMBL" id="LCZI01000931">
    <property type="protein sequence ID" value="KKZ63668.1"/>
    <property type="molecule type" value="Genomic_DNA"/>
</dbReference>
<name>A0A0G2HZW3_9EURO</name>
<evidence type="ECO:0000259" key="1">
    <source>
        <dbReference type="PROSITE" id="PS51462"/>
    </source>
</evidence>
<dbReference type="SUPFAM" id="SSF55811">
    <property type="entry name" value="Nudix"/>
    <property type="match status" value="1"/>
</dbReference>
<feature type="domain" description="Nudix hydrolase" evidence="1">
    <location>
        <begin position="151"/>
        <end position="296"/>
    </location>
</feature>
<gene>
    <name evidence="2" type="ORF">EMCG_02036</name>
</gene>
<dbReference type="CDD" id="cd03676">
    <property type="entry name" value="NUDIX_Tnr3_like"/>
    <property type="match status" value="1"/>
</dbReference>
<protein>
    <recommendedName>
        <fullName evidence="1">Nudix hydrolase domain-containing protein</fullName>
    </recommendedName>
</protein>
<dbReference type="OrthoDB" id="10261522at2759"/>
<proteinExistence type="predicted"/>
<dbReference type="GO" id="GO:0044715">
    <property type="term" value="F:8-oxo-dGDP phosphatase activity"/>
    <property type="evidence" value="ECO:0007669"/>
    <property type="project" value="UniProtKB-ARBA"/>
</dbReference>
<dbReference type="PANTHER" id="PTHR13622">
    <property type="entry name" value="THIAMIN PYROPHOSPHOKINASE"/>
    <property type="match status" value="1"/>
</dbReference>
<dbReference type="VEuPathDB" id="FungiDB:EMCG_02036"/>
<organism evidence="2 3">
    <name type="scientific">[Emmonsia] crescens</name>
    <dbReference type="NCBI Taxonomy" id="73230"/>
    <lineage>
        <taxon>Eukaryota</taxon>
        <taxon>Fungi</taxon>
        <taxon>Dikarya</taxon>
        <taxon>Ascomycota</taxon>
        <taxon>Pezizomycotina</taxon>
        <taxon>Eurotiomycetes</taxon>
        <taxon>Eurotiomycetidae</taxon>
        <taxon>Onygenales</taxon>
        <taxon>Ajellomycetaceae</taxon>
        <taxon>Emergomyces</taxon>
    </lineage>
</organism>
<dbReference type="Proteomes" id="UP000034164">
    <property type="component" value="Unassembled WGS sequence"/>
</dbReference>
<dbReference type="InterPro" id="IPR015797">
    <property type="entry name" value="NUDIX_hydrolase-like_dom_sf"/>
</dbReference>
<comment type="caution">
    <text evidence="2">The sequence shown here is derived from an EMBL/GenBank/DDBJ whole genome shotgun (WGS) entry which is preliminary data.</text>
</comment>
<evidence type="ECO:0000313" key="3">
    <source>
        <dbReference type="Proteomes" id="UP000034164"/>
    </source>
</evidence>
<dbReference type="AlphaFoldDB" id="A0A0G2HZW3"/>
<dbReference type="Pfam" id="PF00293">
    <property type="entry name" value="NUDIX"/>
    <property type="match status" value="1"/>
</dbReference>
<dbReference type="PROSITE" id="PS51462">
    <property type="entry name" value="NUDIX"/>
    <property type="match status" value="1"/>
</dbReference>
<dbReference type="PANTHER" id="PTHR13622:SF8">
    <property type="entry name" value="THIAMIN PYROPHOSPHOKINASE 1"/>
    <property type="match status" value="1"/>
</dbReference>
<sequence length="331" mass="37599">MSETKLETKLDRSYLDLVKECDSFPYIQDDPAFYKKYVSNFHEFKINGYPQILGYMQNKMVEKFPWPESEWKVVKGGNGKSGILTLMAHEKATADERTALLDKSLQAARNTFEVLKGKGWRNEKYPIYIPGTNDLLASIERSAACLFGVSTWGIHMTAYTGEGENMKIWVPKRAATKSTFPGMLDNSVAGGMATFEKPFECMLREAYEEASLTREVAEKAIATGALRYIYERDSRAGGETGLLQPECEYIYDLNLESDIILTPKDGEVEWFNLMPVDEVIKELKKGNFKPNCAVVIIDFLIRHGKITAESEGDYEEICSRLHRRLGYPNIE</sequence>
<accession>A0A0G2HZW3</accession>
<dbReference type="InterPro" id="IPR000086">
    <property type="entry name" value="NUDIX_hydrolase_dom"/>
</dbReference>
<evidence type="ECO:0000313" key="2">
    <source>
        <dbReference type="EMBL" id="KKZ63668.1"/>
    </source>
</evidence>
<dbReference type="FunFam" id="3.90.79.10:FF:000019">
    <property type="entry name" value="Thiamin pyrophosphokinase, putative"/>
    <property type="match status" value="1"/>
</dbReference>
<dbReference type="InterPro" id="IPR031804">
    <property type="entry name" value="DUF4743"/>
</dbReference>
<reference evidence="3" key="1">
    <citation type="journal article" date="2015" name="PLoS Genet.">
        <title>The dynamic genome and transcriptome of the human fungal pathogen Blastomyces and close relative Emmonsia.</title>
        <authorList>
            <person name="Munoz J.F."/>
            <person name="Gauthier G.M."/>
            <person name="Desjardins C.A."/>
            <person name="Gallo J.E."/>
            <person name="Holder J."/>
            <person name="Sullivan T.D."/>
            <person name="Marty A.J."/>
            <person name="Carmen J.C."/>
            <person name="Chen Z."/>
            <person name="Ding L."/>
            <person name="Gujja S."/>
            <person name="Magrini V."/>
            <person name="Misas E."/>
            <person name="Mitreva M."/>
            <person name="Priest M."/>
            <person name="Saif S."/>
            <person name="Whiston E.A."/>
            <person name="Young S."/>
            <person name="Zeng Q."/>
            <person name="Goldman W.E."/>
            <person name="Mardis E.R."/>
            <person name="Taylor J.W."/>
            <person name="McEwen J.G."/>
            <person name="Clay O.K."/>
            <person name="Klein B.S."/>
            <person name="Cuomo C.A."/>
        </authorList>
    </citation>
    <scope>NUCLEOTIDE SEQUENCE [LARGE SCALE GENOMIC DNA]</scope>
    <source>
        <strain evidence="3">UAMH 3008</strain>
    </source>
</reference>
<dbReference type="Gene3D" id="3.90.79.10">
    <property type="entry name" value="Nucleoside Triphosphate Pyrophosphohydrolase"/>
    <property type="match status" value="1"/>
</dbReference>